<dbReference type="SUPFAM" id="SSF50249">
    <property type="entry name" value="Nucleic acid-binding proteins"/>
    <property type="match status" value="4"/>
</dbReference>
<dbReference type="PROSITE" id="PS01175">
    <property type="entry name" value="RIBONUCLEASE_II"/>
    <property type="match status" value="1"/>
</dbReference>
<dbReference type="Pfam" id="PF17876">
    <property type="entry name" value="CSD2"/>
    <property type="match status" value="1"/>
</dbReference>
<dbReference type="GO" id="GO:0008859">
    <property type="term" value="F:exoribonuclease II activity"/>
    <property type="evidence" value="ECO:0007669"/>
    <property type="project" value="UniProtKB-UniRule"/>
</dbReference>
<name>A0A1Y0IQ21_9BACL</name>
<dbReference type="PANTHER" id="PTHR23355">
    <property type="entry name" value="RIBONUCLEASE"/>
    <property type="match status" value="1"/>
</dbReference>
<proteinExistence type="inferred from homology"/>
<evidence type="ECO:0000256" key="5">
    <source>
        <dbReference type="ARBA" id="ARBA00022801"/>
    </source>
</evidence>
<dbReference type="OrthoDB" id="9764149at2"/>
<comment type="function">
    <text evidence="8">3'-5' exoribonuclease that releases 5'-nucleoside monophosphates and is involved in maturation of structured RNAs.</text>
</comment>
<dbReference type="EC" id="3.1.13.1" evidence="8"/>
<evidence type="ECO:0000259" key="10">
    <source>
        <dbReference type="PROSITE" id="PS50126"/>
    </source>
</evidence>
<dbReference type="SMART" id="SM00316">
    <property type="entry name" value="S1"/>
    <property type="match status" value="1"/>
</dbReference>
<feature type="compositionally biased region" description="Basic residues" evidence="9">
    <location>
        <begin position="782"/>
        <end position="793"/>
    </location>
</feature>
<dbReference type="PANTHER" id="PTHR23355:SF9">
    <property type="entry name" value="DIS3-LIKE EXONUCLEASE 2"/>
    <property type="match status" value="1"/>
</dbReference>
<evidence type="ECO:0000256" key="3">
    <source>
        <dbReference type="ARBA" id="ARBA00022490"/>
    </source>
</evidence>
<dbReference type="GO" id="GO:0006402">
    <property type="term" value="P:mRNA catabolic process"/>
    <property type="evidence" value="ECO:0007669"/>
    <property type="project" value="TreeGrafter"/>
</dbReference>
<dbReference type="Pfam" id="PF08206">
    <property type="entry name" value="OB_RNB"/>
    <property type="match status" value="1"/>
</dbReference>
<evidence type="ECO:0000313" key="12">
    <source>
        <dbReference type="Proteomes" id="UP000195437"/>
    </source>
</evidence>
<dbReference type="InterPro" id="IPR004476">
    <property type="entry name" value="RNase_II/RNase_R"/>
</dbReference>
<organism evidence="11 12">
    <name type="scientific">Tumebacillus avium</name>
    <dbReference type="NCBI Taxonomy" id="1903704"/>
    <lineage>
        <taxon>Bacteria</taxon>
        <taxon>Bacillati</taxon>
        <taxon>Bacillota</taxon>
        <taxon>Bacilli</taxon>
        <taxon>Bacillales</taxon>
        <taxon>Alicyclobacillaceae</taxon>
        <taxon>Tumebacillus</taxon>
    </lineage>
</organism>
<dbReference type="Pfam" id="PF00773">
    <property type="entry name" value="RNB"/>
    <property type="match status" value="1"/>
</dbReference>
<dbReference type="NCBIfam" id="TIGR02063">
    <property type="entry name" value="RNase_R"/>
    <property type="match status" value="1"/>
</dbReference>
<dbReference type="InterPro" id="IPR013223">
    <property type="entry name" value="RNase_B_OB_dom"/>
</dbReference>
<evidence type="ECO:0000256" key="7">
    <source>
        <dbReference type="ARBA" id="ARBA00022884"/>
    </source>
</evidence>
<feature type="domain" description="S1 motif" evidence="10">
    <location>
        <begin position="633"/>
        <end position="713"/>
    </location>
</feature>
<feature type="region of interest" description="Disordered" evidence="9">
    <location>
        <begin position="727"/>
        <end position="793"/>
    </location>
</feature>
<dbReference type="PROSITE" id="PS50126">
    <property type="entry name" value="S1"/>
    <property type="match status" value="1"/>
</dbReference>
<evidence type="ECO:0000256" key="4">
    <source>
        <dbReference type="ARBA" id="ARBA00022722"/>
    </source>
</evidence>
<comment type="catalytic activity">
    <reaction evidence="1 8">
        <text>Exonucleolytic cleavage in the 3'- to 5'-direction to yield nucleoside 5'-phosphates.</text>
        <dbReference type="EC" id="3.1.13.1"/>
    </reaction>
</comment>
<dbReference type="InterPro" id="IPR011805">
    <property type="entry name" value="RNase_R"/>
</dbReference>
<evidence type="ECO:0000256" key="1">
    <source>
        <dbReference type="ARBA" id="ARBA00001849"/>
    </source>
</evidence>
<keyword evidence="7 8" id="KW-0694">RNA-binding</keyword>
<evidence type="ECO:0000256" key="8">
    <source>
        <dbReference type="HAMAP-Rule" id="MF_01895"/>
    </source>
</evidence>
<sequence length="793" mass="89660">MLTEERLLELMRGLEYKPMTIAELEDHFGIENSDGLEDLIQMLRLMEDTGQIVRTRSDAFGVPEKMNLVVGKLQGKSKGFGFVIPEDSTKWEQDLFVAAGDMNGAMHGDRVIARVNKKAAGKRQEGEIIRILERATKTVVGTIVTMTGRYAFVTPDDKRLGQDIFLGEEDFNGAKEGQKVVIEITAYPEGWRNPQGRVLEVLGNPDDPGVDILSVIRKFGLPEEFPEEVLEAANDVPDLITERDMKGRRDLRDWVCVTIDGEDAKDLDDAVNVERLDNGNYLLGVHIADVSYYVREGEPLDREAYARGTSVYLVDRVIPMLPHRLSNGICSLNPNVDRLTMTCEMEFSPSMELVRHDIYPSIINTTERMTYTNVRKILTEPGENPELMERYAPLVPMFQLAEELAMKLRGRRMNRGAIDFDFQETKIIVGEDGKVADIKKRERTIAEMIIEEFMLAANETVSEHFYWMNIPFLYRIHEEPDGDRLQNFNEFIHNFGYHIKGAGGNNKIHPNALQELLAKVKGSQEERIINTVMLRSLKQAKYSPEPLGHFGLAAKYYSHFTSPIRRYPDLQIHRIIRDVVNNGGKLSNERIERLKEMMDAVGKHTSERERVAVEAERETDDVKKVEYMLDKVGEVFEGIVSGVTSFGMFVELENSIEGMIHISYMIDDYYNFNEKQYCLIGERTGKVYRIGDPVKIKVMGANKTERTIDFQLLHHVKNNEQRAELAERKKTRKIKGKTAGAAGAAASGAAGAGAGKKPGAAAKKKTGRTPGELAELKQAVSKARRKNKKRKAR</sequence>
<dbReference type="InterPro" id="IPR040476">
    <property type="entry name" value="CSD2"/>
</dbReference>
<evidence type="ECO:0000256" key="6">
    <source>
        <dbReference type="ARBA" id="ARBA00022839"/>
    </source>
</evidence>
<comment type="similarity">
    <text evidence="8">Belongs to the RNR ribonuclease family. RNase R subfamily.</text>
</comment>
<accession>A0A1Y0IQ21</accession>
<dbReference type="CDD" id="cd04471">
    <property type="entry name" value="S1_RNase_R"/>
    <property type="match status" value="1"/>
</dbReference>
<dbReference type="Proteomes" id="UP000195437">
    <property type="component" value="Chromosome"/>
</dbReference>
<dbReference type="RefSeq" id="WP_087456853.1">
    <property type="nucleotide sequence ID" value="NZ_CP021434.1"/>
</dbReference>
<comment type="subcellular location">
    <subcellularLocation>
        <location evidence="2 8">Cytoplasm</location>
    </subcellularLocation>
</comment>
<dbReference type="InterPro" id="IPR001900">
    <property type="entry name" value="RNase_II/R"/>
</dbReference>
<keyword evidence="3 8" id="KW-0963">Cytoplasm</keyword>
<keyword evidence="5 8" id="KW-0378">Hydrolase</keyword>
<keyword evidence="6 8" id="KW-0269">Exonuclease</keyword>
<dbReference type="SMART" id="SM00357">
    <property type="entry name" value="CSP"/>
    <property type="match status" value="2"/>
</dbReference>
<dbReference type="AlphaFoldDB" id="A0A1Y0IQ21"/>
<keyword evidence="12" id="KW-1185">Reference proteome</keyword>
<dbReference type="SMART" id="SM00955">
    <property type="entry name" value="RNB"/>
    <property type="match status" value="1"/>
</dbReference>
<protein>
    <recommendedName>
        <fullName evidence="8">Ribonuclease R</fullName>
        <shortName evidence="8">RNase R</shortName>
        <ecNumber evidence="8">3.1.13.1</ecNumber>
    </recommendedName>
</protein>
<dbReference type="FunFam" id="2.40.50.140:FF:000273">
    <property type="entry name" value="Ribonuclease R"/>
    <property type="match status" value="1"/>
</dbReference>
<dbReference type="NCBIfam" id="TIGR00358">
    <property type="entry name" value="3_prime_RNase"/>
    <property type="match status" value="1"/>
</dbReference>
<dbReference type="KEGG" id="tum:CBW65_11000"/>
<dbReference type="FunFam" id="2.40.50.140:FF:000213">
    <property type="entry name" value="Ribonuclease R"/>
    <property type="match status" value="1"/>
</dbReference>
<dbReference type="EMBL" id="CP021434">
    <property type="protein sequence ID" value="ARU61473.1"/>
    <property type="molecule type" value="Genomic_DNA"/>
</dbReference>
<evidence type="ECO:0000256" key="9">
    <source>
        <dbReference type="SAM" id="MobiDB-lite"/>
    </source>
</evidence>
<reference evidence="12" key="1">
    <citation type="submission" date="2017-05" db="EMBL/GenBank/DDBJ databases">
        <authorList>
            <person name="Sung H."/>
        </authorList>
    </citation>
    <scope>NUCLEOTIDE SEQUENCE [LARGE SCALE GENOMIC DNA]</scope>
    <source>
        <strain evidence="12">AR23208</strain>
    </source>
</reference>
<dbReference type="InterPro" id="IPR003029">
    <property type="entry name" value="S1_domain"/>
</dbReference>
<evidence type="ECO:0000313" key="11">
    <source>
        <dbReference type="EMBL" id="ARU61473.1"/>
    </source>
</evidence>
<dbReference type="GO" id="GO:0003723">
    <property type="term" value="F:RNA binding"/>
    <property type="evidence" value="ECO:0007669"/>
    <property type="project" value="UniProtKB-UniRule"/>
</dbReference>
<evidence type="ECO:0000256" key="2">
    <source>
        <dbReference type="ARBA" id="ARBA00004496"/>
    </source>
</evidence>
<keyword evidence="4 8" id="KW-0540">Nuclease</keyword>
<dbReference type="InterPro" id="IPR012340">
    <property type="entry name" value="NA-bd_OB-fold"/>
</dbReference>
<dbReference type="GO" id="GO:0005829">
    <property type="term" value="C:cytosol"/>
    <property type="evidence" value="ECO:0007669"/>
    <property type="project" value="TreeGrafter"/>
</dbReference>
<dbReference type="Gene3D" id="2.40.50.140">
    <property type="entry name" value="Nucleic acid-binding proteins"/>
    <property type="match status" value="3"/>
</dbReference>
<feature type="compositionally biased region" description="Low complexity" evidence="9">
    <location>
        <begin position="737"/>
        <end position="749"/>
    </location>
</feature>
<dbReference type="InterPro" id="IPR050180">
    <property type="entry name" value="RNR_Ribonuclease"/>
</dbReference>
<dbReference type="HAMAP" id="MF_01895">
    <property type="entry name" value="RNase_R"/>
    <property type="match status" value="1"/>
</dbReference>
<dbReference type="Pfam" id="PF00575">
    <property type="entry name" value="S1"/>
    <property type="match status" value="1"/>
</dbReference>
<gene>
    <name evidence="8" type="primary">rnr</name>
    <name evidence="11" type="ORF">CBW65_11000</name>
</gene>
<dbReference type="InterPro" id="IPR022966">
    <property type="entry name" value="RNase_II/R_CS"/>
</dbReference>
<dbReference type="InterPro" id="IPR011129">
    <property type="entry name" value="CSD"/>
</dbReference>